<evidence type="ECO:0000313" key="1">
    <source>
        <dbReference type="EMBL" id="KAK7858482.1"/>
    </source>
</evidence>
<sequence length="130" mass="14942">MRNPKNAMNNISSRTCIWKLLSLFGRKYSTIKDVLRGINTNIFDEIHSWVCESFNTIKSFGTPGIAGATWAFPIVTDASSKLLFMDLVLTNDDKADDELVGDEEGWTFVTYRLRKQRNPKPHVPYKKREL</sequence>
<dbReference type="AlphaFoldDB" id="A0AAW0M3F1"/>
<reference evidence="1" key="2">
    <citation type="journal article" date="2018" name="Sci. Data">
        <title>The draft genome sequence of cork oak.</title>
        <authorList>
            <person name="Ramos A.M."/>
            <person name="Usie A."/>
            <person name="Barbosa P."/>
            <person name="Barros P.M."/>
            <person name="Capote T."/>
            <person name="Chaves I."/>
            <person name="Simoes F."/>
            <person name="Abreu I."/>
            <person name="Carrasquinho I."/>
            <person name="Faro C."/>
            <person name="Guimaraes J.B."/>
            <person name="Mendonca D."/>
            <person name="Nobrega F."/>
            <person name="Rodrigues L."/>
            <person name="Saibo N.J.M."/>
            <person name="Varela M.C."/>
            <person name="Egas C."/>
            <person name="Matos J."/>
            <person name="Miguel C.M."/>
            <person name="Oliveira M.M."/>
            <person name="Ricardo C.P."/>
            <person name="Goncalves S."/>
        </authorList>
    </citation>
    <scope>NUCLEOTIDE SEQUENCE [LARGE SCALE GENOMIC DNA]</scope>
    <source>
        <strain evidence="1">HL8</strain>
    </source>
</reference>
<organism evidence="1">
    <name type="scientific">Quercus suber</name>
    <name type="common">Cork oak</name>
    <dbReference type="NCBI Taxonomy" id="58331"/>
    <lineage>
        <taxon>Eukaryota</taxon>
        <taxon>Viridiplantae</taxon>
        <taxon>Streptophyta</taxon>
        <taxon>Embryophyta</taxon>
        <taxon>Tracheophyta</taxon>
        <taxon>Spermatophyta</taxon>
        <taxon>Magnoliopsida</taxon>
        <taxon>eudicotyledons</taxon>
        <taxon>Gunneridae</taxon>
        <taxon>Pentapetalae</taxon>
        <taxon>rosids</taxon>
        <taxon>fabids</taxon>
        <taxon>Fagales</taxon>
        <taxon>Fagaceae</taxon>
        <taxon>Quercus</taxon>
    </lineage>
</organism>
<protein>
    <submittedName>
        <fullName evidence="1">Origin of replication complex subunit 3</fullName>
    </submittedName>
</protein>
<reference evidence="1" key="3">
    <citation type="submission" date="2023-07" db="EMBL/GenBank/DDBJ databases">
        <title>An improved reference 1 genome and first organelle genomes of Quercus suber.</title>
        <authorList>
            <consortium name="Genosuber Consortium"/>
            <person name="Usie A."/>
            <person name="Serra O."/>
            <person name="Barros P."/>
        </authorList>
    </citation>
    <scope>NUCLEOTIDE SEQUENCE</scope>
    <source>
        <strain evidence="1">HL8</strain>
        <tissue evidence="1">Leaves</tissue>
    </source>
</reference>
<reference evidence="1" key="1">
    <citation type="submission" date="2017-12" db="EMBL/GenBank/DDBJ databases">
        <authorList>
            <person name="Barbosa P."/>
            <person name="Usie A."/>
            <person name="Ramos A.M."/>
        </authorList>
    </citation>
    <scope>NUCLEOTIDE SEQUENCE</scope>
    <source>
        <strain evidence="1">HL8</strain>
        <tissue evidence="1">Leaves</tissue>
    </source>
</reference>
<dbReference type="EMBL" id="PKMF04000019">
    <property type="protein sequence ID" value="KAK7858482.1"/>
    <property type="molecule type" value="Genomic_DNA"/>
</dbReference>
<gene>
    <name evidence="1" type="primary">ORC3_1</name>
    <name evidence="1" type="ORF">CFP56_012283</name>
</gene>
<comment type="caution">
    <text evidence="1">The sequence shown here is derived from an EMBL/GenBank/DDBJ whole genome shotgun (WGS) entry which is preliminary data.</text>
</comment>
<name>A0AAW0M3F1_QUESU</name>
<proteinExistence type="predicted"/>
<accession>A0AAW0M3F1</accession>